<evidence type="ECO:0000313" key="2">
    <source>
        <dbReference type="Proteomes" id="UP000195570"/>
    </source>
</evidence>
<evidence type="ECO:0000313" key="1">
    <source>
        <dbReference type="EMBL" id="SCU64664.1"/>
    </source>
</evidence>
<proteinExistence type="predicted"/>
<dbReference type="GeneID" id="92381230"/>
<sequence>MHPTSFPTSSFKPVAFRRGVLPDVYHAATGDLFDHGNSNPHSITETLAAMEEGQQQHVAAQQQRVWHSYPTIPYYSPMQGMQLVISVDGVGEASAGDPSDAVLLKSLPKFQEVLHETVAKHGNVYYLSSLPANRNALLHPFITAAPQAATADLDYWRYLQGLQDAFMKLVELRDECVRESSRDACTHHILLVRVASHPRLKDVALLLSVEKCRLCLCLSASSKVAQQYFTQRAQDVGVELVWVLGSTLITEPECLSMADINPVFALWDVFVNMHLYTTVTDGGEAGSVGGPNGNASMKSGVNNVISRDGTEGTLRHVDITVMSSIRFSGCDSYAPALRLSDVGQLPGGGRRLLWALVGSLRVVMPHFVAALVRSLVEHSVVERFELRFDHGLPGSAASAGAASEGGAATAGRGVVYVTGGRRGIGGRRGLPHGLTFRSFSRLSAEFWLSDEDRRECGLIVEGDPTPLECEFVVDSIRYNRKLWEEQEECEVGRYMTNENGELLQPLRWGRCFQAVIGVERIIDEQEE</sequence>
<organism evidence="1 2">
    <name type="scientific">Trypanosoma equiperdum</name>
    <dbReference type="NCBI Taxonomy" id="5694"/>
    <lineage>
        <taxon>Eukaryota</taxon>
        <taxon>Discoba</taxon>
        <taxon>Euglenozoa</taxon>
        <taxon>Kinetoplastea</taxon>
        <taxon>Metakinetoplastina</taxon>
        <taxon>Trypanosomatida</taxon>
        <taxon>Trypanosomatidae</taxon>
        <taxon>Trypanosoma</taxon>
    </lineage>
</organism>
<dbReference type="VEuPathDB" id="TriTrypDB:TEOVI_000729600"/>
<dbReference type="AlphaFoldDB" id="A0A1G4HZG6"/>
<protein>
    <submittedName>
        <fullName evidence="1">Uncharacterized protein</fullName>
    </submittedName>
</protein>
<reference evidence="1" key="1">
    <citation type="submission" date="2016-09" db="EMBL/GenBank/DDBJ databases">
        <authorList>
            <person name="Hebert L."/>
            <person name="Moumen B."/>
        </authorList>
    </citation>
    <scope>NUCLEOTIDE SEQUENCE [LARGE SCALE GENOMIC DNA]</scope>
    <source>
        <strain evidence="1">OVI</strain>
    </source>
</reference>
<dbReference type="Proteomes" id="UP000195570">
    <property type="component" value="Unassembled WGS sequence"/>
</dbReference>
<comment type="caution">
    <text evidence="1">The sequence shown here is derived from an EMBL/GenBank/DDBJ whole genome shotgun (WGS) entry which is preliminary data.</text>
</comment>
<accession>A0A1G4HZG6</accession>
<gene>
    <name evidence="1" type="ORF">TEOVI_000729600</name>
</gene>
<dbReference type="RefSeq" id="XP_067076383.1">
    <property type="nucleotide sequence ID" value="XM_067220282.1"/>
</dbReference>
<dbReference type="EMBL" id="CZPT02000119">
    <property type="protein sequence ID" value="SCU64664.1"/>
    <property type="molecule type" value="Genomic_DNA"/>
</dbReference>
<keyword evidence="2" id="KW-1185">Reference proteome</keyword>
<name>A0A1G4HZG6_TRYEQ</name>